<dbReference type="InterPro" id="IPR038664">
    <property type="entry name" value="Gar1/Naf1_Cbf5-bd_sf"/>
</dbReference>
<evidence type="ECO:0000313" key="4">
    <source>
        <dbReference type="Proteomes" id="UP000018208"/>
    </source>
</evidence>
<evidence type="ECO:0000313" key="3">
    <source>
        <dbReference type="EMBL" id="KAH0573574.1"/>
    </source>
</evidence>
<feature type="region of interest" description="Disordered" evidence="1">
    <location>
        <begin position="1"/>
        <end position="23"/>
    </location>
</feature>
<proteinExistence type="predicted"/>
<reference evidence="2 3" key="1">
    <citation type="journal article" date="2014" name="PLoS Genet.">
        <title>The Genome of Spironucleus salmonicida Highlights a Fish Pathogen Adapted to Fluctuating Environments.</title>
        <authorList>
            <person name="Xu F."/>
            <person name="Jerlstrom-Hultqvist J."/>
            <person name="Einarsson E."/>
            <person name="Astvaldsson A."/>
            <person name="Svard S.G."/>
            <person name="Andersson J.O."/>
        </authorList>
    </citation>
    <scope>NUCLEOTIDE SEQUENCE</scope>
    <source>
        <strain evidence="3">ATCC 50377</strain>
    </source>
</reference>
<dbReference type="EMBL" id="AUWU02000004">
    <property type="protein sequence ID" value="KAH0573574.1"/>
    <property type="molecule type" value="Genomic_DNA"/>
</dbReference>
<dbReference type="VEuPathDB" id="GiardiaDB:SS50377_23508"/>
<dbReference type="Proteomes" id="UP000018208">
    <property type="component" value="Unassembled WGS sequence"/>
</dbReference>
<sequence length="218" mass="23695">MSRFNSSGGNFRGGNSKFQPRDDGQMIDSLRFIRTIITKEKDLALMECLDQSKVPRFNASIQSKGQQMGVVDDVLGPIARHFIVMKPQPGISISSLKEGSVFQLGEGALLSIDKFLPQPTVSKAKKATKPTFKGKTNDRSGSFSRGGNDRPQGGFNRGGSERPQGGFNRGGSNDRPQGNFSRGGDRPQGGFRGGNDRPQGGFRGNDRGNDRGGRFERR</sequence>
<dbReference type="AlphaFoldDB" id="V6LRD1"/>
<dbReference type="EMBL" id="KI546083">
    <property type="protein sequence ID" value="EST46246.1"/>
    <property type="molecule type" value="Genomic_DNA"/>
</dbReference>
<feature type="compositionally biased region" description="Polar residues" evidence="1">
    <location>
        <begin position="170"/>
        <end position="180"/>
    </location>
</feature>
<evidence type="ECO:0000256" key="1">
    <source>
        <dbReference type="SAM" id="MobiDB-lite"/>
    </source>
</evidence>
<evidence type="ECO:0000313" key="2">
    <source>
        <dbReference type="EMBL" id="EST46246.1"/>
    </source>
</evidence>
<name>V6LRD1_9EUKA</name>
<reference evidence="3" key="2">
    <citation type="submission" date="2020-12" db="EMBL/GenBank/DDBJ databases">
        <title>New Spironucleus salmonicida genome in near-complete chromosomes.</title>
        <authorList>
            <person name="Xu F."/>
            <person name="Kurt Z."/>
            <person name="Jimenez-Gonzalez A."/>
            <person name="Astvaldsson A."/>
            <person name="Andersson J.O."/>
            <person name="Svard S.G."/>
        </authorList>
    </citation>
    <scope>NUCLEOTIDE SEQUENCE</scope>
    <source>
        <strain evidence="3">ATCC 50377</strain>
    </source>
</reference>
<feature type="compositionally biased region" description="Low complexity" evidence="1">
    <location>
        <begin position="1"/>
        <end position="16"/>
    </location>
</feature>
<protein>
    <submittedName>
        <fullName evidence="2">Nucleolar GAR1-like protein</fullName>
    </submittedName>
</protein>
<organism evidence="2">
    <name type="scientific">Spironucleus salmonicida</name>
    <dbReference type="NCBI Taxonomy" id="348837"/>
    <lineage>
        <taxon>Eukaryota</taxon>
        <taxon>Metamonada</taxon>
        <taxon>Diplomonadida</taxon>
        <taxon>Hexamitidae</taxon>
        <taxon>Hexamitinae</taxon>
        <taxon>Spironucleus</taxon>
    </lineage>
</organism>
<accession>V6LRD1</accession>
<dbReference type="OrthoDB" id="2187159at2759"/>
<feature type="compositionally biased region" description="Basic and acidic residues" evidence="1">
    <location>
        <begin position="204"/>
        <end position="218"/>
    </location>
</feature>
<feature type="region of interest" description="Disordered" evidence="1">
    <location>
        <begin position="121"/>
        <end position="218"/>
    </location>
</feature>
<gene>
    <name evidence="2" type="ORF">SS50377_13842</name>
    <name evidence="3" type="ORF">SS50377_23508</name>
</gene>
<dbReference type="Gene3D" id="2.40.10.230">
    <property type="entry name" value="Probable tRNA pseudouridine synthase domain"/>
    <property type="match status" value="1"/>
</dbReference>
<keyword evidence="4" id="KW-1185">Reference proteome</keyword>